<keyword evidence="5 6" id="KW-0687">Ribonucleoprotein</keyword>
<dbReference type="InterPro" id="IPR013025">
    <property type="entry name" value="Ribosomal_uL23-like"/>
</dbReference>
<evidence type="ECO:0000313" key="9">
    <source>
        <dbReference type="Proteomes" id="UP000570514"/>
    </source>
</evidence>
<dbReference type="RefSeq" id="WP_167084707.1">
    <property type="nucleotide sequence ID" value="NZ_BAAADC010000001.1"/>
</dbReference>
<dbReference type="GO" id="GO:0019843">
    <property type="term" value="F:rRNA binding"/>
    <property type="evidence" value="ECO:0007669"/>
    <property type="project" value="UniProtKB-UniRule"/>
</dbReference>
<evidence type="ECO:0000313" key="8">
    <source>
        <dbReference type="EMBL" id="NIK90288.1"/>
    </source>
</evidence>
<dbReference type="Gene3D" id="3.30.70.330">
    <property type="match status" value="1"/>
</dbReference>
<comment type="subunit">
    <text evidence="6">Part of the 50S ribosomal subunit. Contacts protein L29, and trigger factor when it is bound to the ribosome.</text>
</comment>
<keyword evidence="9" id="KW-1185">Reference proteome</keyword>
<comment type="caution">
    <text evidence="8">The sequence shown here is derived from an EMBL/GenBank/DDBJ whole genome shotgun (WGS) entry which is preliminary data.</text>
</comment>
<keyword evidence="2 6" id="KW-0699">rRNA-binding</keyword>
<dbReference type="InterPro" id="IPR001014">
    <property type="entry name" value="Ribosomal_uL23_CS"/>
</dbReference>
<dbReference type="GO" id="GO:1990904">
    <property type="term" value="C:ribonucleoprotein complex"/>
    <property type="evidence" value="ECO:0007669"/>
    <property type="project" value="UniProtKB-KW"/>
</dbReference>
<dbReference type="InterPro" id="IPR012678">
    <property type="entry name" value="Ribosomal_uL23/eL15/eS24_sf"/>
</dbReference>
<evidence type="ECO:0000256" key="6">
    <source>
        <dbReference type="HAMAP-Rule" id="MF_01369"/>
    </source>
</evidence>
<evidence type="ECO:0000256" key="4">
    <source>
        <dbReference type="ARBA" id="ARBA00022980"/>
    </source>
</evidence>
<dbReference type="AlphaFoldDB" id="A0A846N2W7"/>
<evidence type="ECO:0000256" key="7">
    <source>
        <dbReference type="RuleBase" id="RU003934"/>
    </source>
</evidence>
<evidence type="ECO:0000256" key="5">
    <source>
        <dbReference type="ARBA" id="ARBA00023274"/>
    </source>
</evidence>
<dbReference type="Pfam" id="PF00276">
    <property type="entry name" value="Ribosomal_L23"/>
    <property type="match status" value="1"/>
</dbReference>
<dbReference type="Proteomes" id="UP000570514">
    <property type="component" value="Unassembled WGS sequence"/>
</dbReference>
<dbReference type="NCBIfam" id="NF004360">
    <property type="entry name" value="PRK05738.1-5"/>
    <property type="match status" value="1"/>
</dbReference>
<protein>
    <recommendedName>
        <fullName evidence="6">Large ribosomal subunit protein uL23</fullName>
    </recommendedName>
</protein>
<accession>A0A846N2W7</accession>
<dbReference type="GO" id="GO:0003735">
    <property type="term" value="F:structural constituent of ribosome"/>
    <property type="evidence" value="ECO:0007669"/>
    <property type="project" value="InterPro"/>
</dbReference>
<dbReference type="InterPro" id="IPR012677">
    <property type="entry name" value="Nucleotide-bd_a/b_plait_sf"/>
</dbReference>
<dbReference type="PROSITE" id="PS00050">
    <property type="entry name" value="RIBOSOMAL_L23"/>
    <property type="match status" value="1"/>
</dbReference>
<dbReference type="HAMAP" id="MF_01369_B">
    <property type="entry name" value="Ribosomal_uL23_B"/>
    <property type="match status" value="1"/>
</dbReference>
<evidence type="ECO:0000256" key="3">
    <source>
        <dbReference type="ARBA" id="ARBA00022884"/>
    </source>
</evidence>
<dbReference type="GO" id="GO:0006412">
    <property type="term" value="P:translation"/>
    <property type="evidence" value="ECO:0007669"/>
    <property type="project" value="UniProtKB-UniRule"/>
</dbReference>
<comment type="similarity">
    <text evidence="1 6 7">Belongs to the universal ribosomal protein uL23 family.</text>
</comment>
<dbReference type="EMBL" id="JAASRM010000001">
    <property type="protein sequence ID" value="NIK90288.1"/>
    <property type="molecule type" value="Genomic_DNA"/>
</dbReference>
<sequence>MTTTHHDVILSPVITEKATKLTDHNQVVFRVPLDATKPAISKAVEEVFKVKVKAVNTVRVKGKTKAFRGTRFKRSDFKKAIVTLEEGHQIDITTGL</sequence>
<evidence type="ECO:0000256" key="1">
    <source>
        <dbReference type="ARBA" id="ARBA00006700"/>
    </source>
</evidence>
<dbReference type="SUPFAM" id="SSF54189">
    <property type="entry name" value="Ribosomal proteins S24e, L23 and L15e"/>
    <property type="match status" value="1"/>
</dbReference>
<proteinExistence type="inferred from homology"/>
<evidence type="ECO:0000256" key="2">
    <source>
        <dbReference type="ARBA" id="ARBA00022730"/>
    </source>
</evidence>
<dbReference type="PANTHER" id="PTHR11620">
    <property type="entry name" value="60S RIBOSOMAL PROTEIN L23A"/>
    <property type="match status" value="1"/>
</dbReference>
<dbReference type="GO" id="GO:0005840">
    <property type="term" value="C:ribosome"/>
    <property type="evidence" value="ECO:0007669"/>
    <property type="project" value="UniProtKB-KW"/>
</dbReference>
<dbReference type="NCBIfam" id="NF004359">
    <property type="entry name" value="PRK05738.1-3"/>
    <property type="match status" value="1"/>
</dbReference>
<organism evidence="8 9">
    <name type="scientific">Rhizomicrobium palustre</name>
    <dbReference type="NCBI Taxonomy" id="189966"/>
    <lineage>
        <taxon>Bacteria</taxon>
        <taxon>Pseudomonadati</taxon>
        <taxon>Pseudomonadota</taxon>
        <taxon>Alphaproteobacteria</taxon>
        <taxon>Micropepsales</taxon>
        <taxon>Micropepsaceae</taxon>
        <taxon>Rhizomicrobium</taxon>
    </lineage>
</organism>
<dbReference type="NCBIfam" id="NF004363">
    <property type="entry name" value="PRK05738.2-4"/>
    <property type="match status" value="1"/>
</dbReference>
<keyword evidence="3 6" id="KW-0694">RNA-binding</keyword>
<gene>
    <name evidence="6" type="primary">rplW</name>
    <name evidence="8" type="ORF">FHS83_003606</name>
</gene>
<name>A0A846N2W7_9PROT</name>
<comment type="function">
    <text evidence="6">One of the early assembly proteins it binds 23S rRNA. One of the proteins that surrounds the polypeptide exit tunnel on the outside of the ribosome. Forms the main docking site for trigger factor binding to the ribosome.</text>
</comment>
<reference evidence="8 9" key="1">
    <citation type="submission" date="2020-03" db="EMBL/GenBank/DDBJ databases">
        <title>Genomic Encyclopedia of Type Strains, Phase IV (KMG-IV): sequencing the most valuable type-strain genomes for metagenomic binning, comparative biology and taxonomic classification.</title>
        <authorList>
            <person name="Goeker M."/>
        </authorList>
    </citation>
    <scope>NUCLEOTIDE SEQUENCE [LARGE SCALE GENOMIC DNA]</scope>
    <source>
        <strain evidence="8 9">DSM 19867</strain>
    </source>
</reference>
<dbReference type="FunFam" id="3.30.70.330:FF:000001">
    <property type="entry name" value="50S ribosomal protein L23"/>
    <property type="match status" value="1"/>
</dbReference>
<keyword evidence="4 6" id="KW-0689">Ribosomal protein</keyword>